<reference evidence="2 3" key="1">
    <citation type="submission" date="2019-08" db="EMBL/GenBank/DDBJ databases">
        <title>Flavobacterium alkalisoli sp. nov., isolated from rhizosphere soil of Suaeda salsa.</title>
        <authorList>
            <person name="Sun J.-Q."/>
            <person name="Xu L."/>
        </authorList>
    </citation>
    <scope>NUCLEOTIDE SEQUENCE [LARGE SCALE GENOMIC DNA]</scope>
    <source>
        <strain evidence="2 3">XS-5</strain>
    </source>
</reference>
<dbReference type="KEGG" id="fak:FUA48_01985"/>
<dbReference type="Proteomes" id="UP000321222">
    <property type="component" value="Chromosome"/>
</dbReference>
<dbReference type="PANTHER" id="PTHR40590:SF1">
    <property type="entry name" value="CYTOPLASMIC PROTEIN"/>
    <property type="match status" value="1"/>
</dbReference>
<accession>A0A5B9FQT5</accession>
<keyword evidence="3" id="KW-1185">Reference proteome</keyword>
<dbReference type="EMBL" id="CP042831">
    <property type="protein sequence ID" value="QEE48386.1"/>
    <property type="molecule type" value="Genomic_DNA"/>
</dbReference>
<dbReference type="InterPro" id="IPR047111">
    <property type="entry name" value="YbaP-like"/>
</dbReference>
<dbReference type="AlphaFoldDB" id="A0A5B9FQT5"/>
<dbReference type="OrthoDB" id="9798714at2"/>
<proteinExistence type="predicted"/>
<organism evidence="2 3">
    <name type="scientific">Flavobacterium alkalisoli</name>
    <dbReference type="NCBI Taxonomy" id="2602769"/>
    <lineage>
        <taxon>Bacteria</taxon>
        <taxon>Pseudomonadati</taxon>
        <taxon>Bacteroidota</taxon>
        <taxon>Flavobacteriia</taxon>
        <taxon>Flavobacteriales</taxon>
        <taxon>Flavobacteriaceae</taxon>
        <taxon>Flavobacterium</taxon>
    </lineage>
</organism>
<feature type="signal peptide" evidence="1">
    <location>
        <begin position="1"/>
        <end position="17"/>
    </location>
</feature>
<gene>
    <name evidence="2" type="ORF">FUA48_01985</name>
</gene>
<name>A0A5B9FQT5_9FLAO</name>
<dbReference type="CDD" id="cd14789">
    <property type="entry name" value="Tiki"/>
    <property type="match status" value="1"/>
</dbReference>
<sequence length="1230" mass="142655">MKKSALLLLLFTCIAFAQEKKYQSLLWEVSGNGLAKKSYLYGSMHVSDKVSYHLSDAFFEHLLESDMVANESEPSTWIDLYGALNPGSYRYNNEKFYSQFYLSPLTKDEMYPLFYMNNFTMNNLLFRTNEHQKEYQEETYLDMFIYRTGRKYNKKTVGLEDTKTSIINIMNADVSDTRPKEENMIALQKILKNNAYEDAMINFYRDKDLDMIDSLTVLSAPEGYLKALLYDRNVVMVKSIDSLARKGSLFAAVGAAHLPGKKGIIEMLRAKGYTVNPVFDSYTEQGKAKKQEIESYFIKPAYKNRTTPDGIISLPLHIAVIENEENLESPDLANGGFINVKRIPLLDFLKKDNKPFNHKSLDSLFYENIPGKILDKKFYKQDGYEVYDIKNVTKTGNAQHYRYYITPLEIIVVSMAGEEDYTRKFEEEVFNKIQLKPISSGWNTFTPNKGGFSVEAPTYTIVYGDRAESKTVSDIEMFSYAPEDNAHYFILERTLSDNQTLENSDFELKRIQYEFYNQFDIDSTQTKSTKTPLSFTSSSKIGNKTIQLKTFLNGAKYYLMGTVGASEENSKRFFSSFNFQPAKTQTEFREFKDTISGFVVDIPKLQNERLDFVSKKPQRYGNDKVNEFQIKNSNYSFTLPSGQAVSVWYHQDHKYRNATPIDTLWTKLRERIIGDDEIDEDKAYTLEDIYKNKNSNRGAYYGTGSDYKTAWDIILSKDPGVKHKTTIRNEKTSHDESTNTYRMDAIAVDSNSEQALKYTYINRDNQRYLIRTLVSKDYNGEDADIEKIFNSFQLTKKQSDDINKNKVSLFIEDVKSSYDSIRYSALQSVSNLSVEKEDLPVLENFINTFDFKKDETEALTELYEKIGELDDKRAIAFLEKQYKKENTNTIIQFAVLNALTNQYSEEGYKKILELMEYDLPVSDNGYEIKSLFRYFESDMENSNVLFPDIFQFYSINEYHEPILNFTSALLSSETVKAKKLKNFKKMILTNAKLELKRVKSRKAKQEMKEQYNGAPETKELLDYITLLYPFKGDSDVMAFFESIKKTNIKQANLAVSKLNIDNGIVDKNELTELLKDKETLFLTYNRLYKKEPGLIKNISHQEVASSALFSLKNMKSKEDSLVFIEKRIVPVYSHKAEFYFFKIQNISEDKDPYDYNPDKITGIAFLQEDSTINPDAYKIMASKVIIDEDELENNMKEMIDSVLNGDKTRASFTKEDDYNRMPYSEYDYDY</sequence>
<dbReference type="InterPro" id="IPR002816">
    <property type="entry name" value="TraB/PrgY/GumN_fam"/>
</dbReference>
<evidence type="ECO:0000313" key="2">
    <source>
        <dbReference type="EMBL" id="QEE48386.1"/>
    </source>
</evidence>
<dbReference type="PANTHER" id="PTHR40590">
    <property type="entry name" value="CYTOPLASMIC PROTEIN-RELATED"/>
    <property type="match status" value="1"/>
</dbReference>
<keyword evidence="1" id="KW-0732">Signal</keyword>
<dbReference type="RefSeq" id="WP_147581877.1">
    <property type="nucleotide sequence ID" value="NZ_CP042831.1"/>
</dbReference>
<protein>
    <submittedName>
        <fullName evidence="2">TraB/GumN family protein</fullName>
    </submittedName>
</protein>
<feature type="chain" id="PRO_5022957085" evidence="1">
    <location>
        <begin position="18"/>
        <end position="1230"/>
    </location>
</feature>
<evidence type="ECO:0000256" key="1">
    <source>
        <dbReference type="SAM" id="SignalP"/>
    </source>
</evidence>
<evidence type="ECO:0000313" key="3">
    <source>
        <dbReference type="Proteomes" id="UP000321222"/>
    </source>
</evidence>
<dbReference type="Pfam" id="PF01963">
    <property type="entry name" value="TraB_PrgY_gumN"/>
    <property type="match status" value="1"/>
</dbReference>